<dbReference type="Pfam" id="PF00100">
    <property type="entry name" value="Zona_pellucida"/>
    <property type="match status" value="1"/>
</dbReference>
<keyword evidence="4" id="KW-0862">Zinc</keyword>
<evidence type="ECO:0000256" key="4">
    <source>
        <dbReference type="ARBA" id="ARBA00022833"/>
    </source>
</evidence>
<evidence type="ECO:0000256" key="6">
    <source>
        <dbReference type="SAM" id="Phobius"/>
    </source>
</evidence>
<protein>
    <submittedName>
        <fullName evidence="8">E3 ubiquitin-protein ligase SHPRH</fullName>
    </submittedName>
</protein>
<evidence type="ECO:0000313" key="8">
    <source>
        <dbReference type="EMBL" id="RXM34825.1"/>
    </source>
</evidence>
<keyword evidence="5" id="KW-1015">Disulfide bond</keyword>
<keyword evidence="3" id="KW-0863">Zinc-finger</keyword>
<evidence type="ECO:0000256" key="3">
    <source>
        <dbReference type="ARBA" id="ARBA00022771"/>
    </source>
</evidence>
<evidence type="ECO:0000256" key="2">
    <source>
        <dbReference type="ARBA" id="ARBA00022729"/>
    </source>
</evidence>
<dbReference type="Gene3D" id="3.40.50.300">
    <property type="entry name" value="P-loop containing nucleotide triphosphate hydrolases"/>
    <property type="match status" value="1"/>
</dbReference>
<dbReference type="EMBL" id="SCEB01214532">
    <property type="protein sequence ID" value="RXM34825.1"/>
    <property type="molecule type" value="Genomic_DNA"/>
</dbReference>
<keyword evidence="6" id="KW-0812">Transmembrane</keyword>
<dbReference type="CDD" id="cd16569">
    <property type="entry name" value="RING-HC_SHPRH-like"/>
    <property type="match status" value="1"/>
</dbReference>
<feature type="transmembrane region" description="Helical" evidence="6">
    <location>
        <begin position="506"/>
        <end position="527"/>
    </location>
</feature>
<name>A0A444UI13_ACIRT</name>
<dbReference type="Gene3D" id="3.30.40.10">
    <property type="entry name" value="Zinc/RING finger domain, C3HC4 (zinc finger)"/>
    <property type="match status" value="1"/>
</dbReference>
<dbReference type="PANTHER" id="PTHR14002:SF50">
    <property type="entry name" value="ALPHA-TECTORIN-LIKE-RELATED"/>
    <property type="match status" value="1"/>
</dbReference>
<dbReference type="PROSITE" id="PS51034">
    <property type="entry name" value="ZP_2"/>
    <property type="match status" value="1"/>
</dbReference>
<keyword evidence="2" id="KW-0732">Signal</keyword>
<dbReference type="SMART" id="SM00241">
    <property type="entry name" value="ZP"/>
    <property type="match status" value="1"/>
</dbReference>
<evidence type="ECO:0000256" key="1">
    <source>
        <dbReference type="ARBA" id="ARBA00022723"/>
    </source>
</evidence>
<dbReference type="Pfam" id="PF23344">
    <property type="entry name" value="ZP-N"/>
    <property type="match status" value="1"/>
</dbReference>
<dbReference type="PROSITE" id="PS00518">
    <property type="entry name" value="ZF_RING_1"/>
    <property type="match status" value="1"/>
</dbReference>
<keyword evidence="6" id="KW-0472">Membrane</keyword>
<dbReference type="InterPro" id="IPR027417">
    <property type="entry name" value="P-loop_NTPase"/>
</dbReference>
<feature type="domain" description="ZP" evidence="7">
    <location>
        <begin position="213"/>
        <end position="467"/>
    </location>
</feature>
<dbReference type="InterPro" id="IPR001507">
    <property type="entry name" value="ZP_dom"/>
</dbReference>
<dbReference type="InterPro" id="IPR055355">
    <property type="entry name" value="ZP-C"/>
</dbReference>
<dbReference type="SUPFAM" id="SSF57850">
    <property type="entry name" value="RING/U-box"/>
    <property type="match status" value="1"/>
</dbReference>
<organism evidence="8 9">
    <name type="scientific">Acipenser ruthenus</name>
    <name type="common">Sterlet sturgeon</name>
    <dbReference type="NCBI Taxonomy" id="7906"/>
    <lineage>
        <taxon>Eukaryota</taxon>
        <taxon>Metazoa</taxon>
        <taxon>Chordata</taxon>
        <taxon>Craniata</taxon>
        <taxon>Vertebrata</taxon>
        <taxon>Euteleostomi</taxon>
        <taxon>Actinopterygii</taxon>
        <taxon>Chondrostei</taxon>
        <taxon>Acipenseriformes</taxon>
        <taxon>Acipenseridae</taxon>
        <taxon>Acipenser</taxon>
    </lineage>
</organism>
<dbReference type="InterPro" id="IPR017907">
    <property type="entry name" value="Znf_RING_CS"/>
</dbReference>
<keyword evidence="1" id="KW-0479">Metal-binding</keyword>
<evidence type="ECO:0000313" key="9">
    <source>
        <dbReference type="Proteomes" id="UP000289886"/>
    </source>
</evidence>
<comment type="caution">
    <text evidence="8">The sequence shown here is derived from an EMBL/GenBank/DDBJ whole genome shotgun (WGS) entry which is preliminary data.</text>
</comment>
<dbReference type="Proteomes" id="UP000289886">
    <property type="component" value="Unassembled WGS sequence"/>
</dbReference>
<dbReference type="InterPro" id="IPR013083">
    <property type="entry name" value="Znf_RING/FYVE/PHD"/>
</dbReference>
<dbReference type="PANTHER" id="PTHR14002">
    <property type="entry name" value="ENDOGLIN/TGF-BETA RECEPTOR TYPE III"/>
    <property type="match status" value="1"/>
</dbReference>
<dbReference type="Gene3D" id="2.60.40.4100">
    <property type="entry name" value="Zona pellucida, ZP-C domain"/>
    <property type="match status" value="1"/>
</dbReference>
<evidence type="ECO:0000259" key="7">
    <source>
        <dbReference type="PROSITE" id="PS51034"/>
    </source>
</evidence>
<sequence length="553" mass="63148">MKTILSFAKARRMNAALTEEGNTFMELYESRKKEYKLLHEYWMVLRDHVSAIDEMGMATERLRMRYPGEPKPKVLHIIEPQEWSVLTCGHCFCNECIAIIVEQYSIGTRRRAIKCAICRQTTSHKEISYVFIAETTNQDEEVPVKGSHSTKVEAVVRALKTIQLKNPDAKALVFSMWQGVLDIIAKALYDNNMVFSQINEIHKFQVEINETVICTKDLMEVDIPSAFFLNKVPPVYIWDLHLNDPECRGMETENSYVFAIKTNLSDCGTITASDDTHIMFINNIYNNNSDVITRTYINITFVCRYPANYMVKQTNGNNMINVDIRTITLSTEDGNFSVSMMLYKDEGFEDKWTDVPFLALEDNIYVNIYMVPAHLIMRLESCWATPTNDPYSDIQYTFIRDSCPEGTNEQTLAVLKNGESSEAMFRIQMFKFVGDSYKDVFLHCNVQICHNKVGVCQPNCSEEAMTRTKRDIVPSHTVSYGPIRRQTPTKGEAGQSTAHLPLVQTFVLGGLLLVVLLLIGVFGKLWVRSRGQYPTMQAQLTLSNIHRHSEVAS</sequence>
<dbReference type="AlphaFoldDB" id="A0A444UI13"/>
<keyword evidence="6" id="KW-1133">Transmembrane helix</keyword>
<accession>A0A444UI13</accession>
<proteinExistence type="predicted"/>
<dbReference type="Gene3D" id="2.60.40.3210">
    <property type="entry name" value="Zona pellucida, ZP-N domain"/>
    <property type="match status" value="1"/>
</dbReference>
<dbReference type="InterPro" id="IPR055356">
    <property type="entry name" value="ZP-N"/>
</dbReference>
<dbReference type="InterPro" id="IPR042235">
    <property type="entry name" value="ZP-C_dom"/>
</dbReference>
<keyword evidence="9" id="KW-1185">Reference proteome</keyword>
<dbReference type="GO" id="GO:0008270">
    <property type="term" value="F:zinc ion binding"/>
    <property type="evidence" value="ECO:0007669"/>
    <property type="project" value="UniProtKB-KW"/>
</dbReference>
<evidence type="ECO:0000256" key="5">
    <source>
        <dbReference type="ARBA" id="ARBA00023157"/>
    </source>
</evidence>
<reference evidence="8 9" key="1">
    <citation type="submission" date="2019-01" db="EMBL/GenBank/DDBJ databases">
        <title>Draft Genome and Complete Hox-Cluster Characterization of the Sterlet Sturgeon (Acipenser ruthenus).</title>
        <authorList>
            <person name="Wei Q."/>
        </authorList>
    </citation>
    <scope>NUCLEOTIDE SEQUENCE [LARGE SCALE GENOMIC DNA]</scope>
    <source>
        <strain evidence="8">WHYD16114868_AA</strain>
        <tissue evidence="8">Blood</tissue>
    </source>
</reference>
<gene>
    <name evidence="8" type="ORF">EOD39_4485</name>
</gene>